<dbReference type="PANTHER" id="PTHR10778:SF13">
    <property type="entry name" value="ADENOSINE 3'-PHOSPHO 5'-PHOSPHOSULFATE TRANSPORTER 1"/>
    <property type="match status" value="1"/>
</dbReference>
<evidence type="ECO:0000256" key="4">
    <source>
        <dbReference type="ARBA" id="ARBA00022692"/>
    </source>
</evidence>
<evidence type="ECO:0000313" key="8">
    <source>
        <dbReference type="EMBL" id="KAK9826277.1"/>
    </source>
</evidence>
<sequence>MASLTLYSTLQERLMATPFDGAYFKYPVLLVLANRVVSCTTAALRLKGREESLYPNVPLQKFIIVAGSNILATTCQYEALRHISLPWQALCKAGKLIPVMLWGILINHKHYSGTEWVTAAAVTGGCSLFLAGGSSLAAAAGRHSSAYGLTLMVGYLACDSFTSSFQDKLFRSHRMSSLTQALYVNLCSSVISTAGLASSGQVRPALSFMHQHPIAVWYMLCLSAASTCGQFCIVETIKSHGALYLALIMTLRQFVSISASAWLFGHRLTAAQWVGIVLTFGSLLWRSSRKRRPSQAQRRE</sequence>
<dbReference type="SUPFAM" id="SSF103481">
    <property type="entry name" value="Multidrug resistance efflux transporter EmrE"/>
    <property type="match status" value="1"/>
</dbReference>
<dbReference type="InterPro" id="IPR013657">
    <property type="entry name" value="SCL35B1-4/HUT1"/>
</dbReference>
<proteinExistence type="inferred from homology"/>
<dbReference type="GO" id="GO:0000139">
    <property type="term" value="C:Golgi membrane"/>
    <property type="evidence" value="ECO:0007669"/>
    <property type="project" value="TreeGrafter"/>
</dbReference>
<evidence type="ECO:0000256" key="7">
    <source>
        <dbReference type="SAM" id="Phobius"/>
    </source>
</evidence>
<dbReference type="PANTHER" id="PTHR10778">
    <property type="entry name" value="SOLUTE CARRIER FAMILY 35 MEMBER B"/>
    <property type="match status" value="1"/>
</dbReference>
<reference evidence="8 9" key="1">
    <citation type="journal article" date="2024" name="Nat. Commun.">
        <title>Phylogenomics reveals the evolutionary origins of lichenization in chlorophyte algae.</title>
        <authorList>
            <person name="Puginier C."/>
            <person name="Libourel C."/>
            <person name="Otte J."/>
            <person name="Skaloud P."/>
            <person name="Haon M."/>
            <person name="Grisel S."/>
            <person name="Petersen M."/>
            <person name="Berrin J.G."/>
            <person name="Delaux P.M."/>
            <person name="Dal Grande F."/>
            <person name="Keller J."/>
        </authorList>
    </citation>
    <scope>NUCLEOTIDE SEQUENCE [LARGE SCALE GENOMIC DNA]</scope>
    <source>
        <strain evidence="8 9">SAG 2145</strain>
    </source>
</reference>
<keyword evidence="6 7" id="KW-0472">Membrane</keyword>
<comment type="similarity">
    <text evidence="2">Belongs to the nucleotide-sugar transporter family. UDP-galactose:UMP antiporter (TC 2.A.7.11) subfamily.</text>
</comment>
<gene>
    <name evidence="8" type="ORF">WJX74_005302</name>
</gene>
<evidence type="ECO:0000256" key="2">
    <source>
        <dbReference type="ARBA" id="ARBA00008349"/>
    </source>
</evidence>
<keyword evidence="9" id="KW-1185">Reference proteome</keyword>
<dbReference type="InterPro" id="IPR037185">
    <property type="entry name" value="EmrE-like"/>
</dbReference>
<dbReference type="AlphaFoldDB" id="A0AAW1QYR9"/>
<protein>
    <submittedName>
        <fullName evidence="8">Uncharacterized protein</fullName>
    </submittedName>
</protein>
<feature type="transmembrane region" description="Helical" evidence="7">
    <location>
        <begin position="241"/>
        <end position="264"/>
    </location>
</feature>
<keyword evidence="3" id="KW-0813">Transport</keyword>
<comment type="subcellular location">
    <subcellularLocation>
        <location evidence="1">Membrane</location>
        <topology evidence="1">Multi-pass membrane protein</topology>
    </subcellularLocation>
</comment>
<dbReference type="GO" id="GO:0046964">
    <property type="term" value="F:3'-phosphoadenosine 5'-phosphosulfate transmembrane transporter activity"/>
    <property type="evidence" value="ECO:0007669"/>
    <property type="project" value="TreeGrafter"/>
</dbReference>
<dbReference type="Pfam" id="PF08449">
    <property type="entry name" value="UAA"/>
    <property type="match status" value="1"/>
</dbReference>
<evidence type="ECO:0000256" key="3">
    <source>
        <dbReference type="ARBA" id="ARBA00022448"/>
    </source>
</evidence>
<dbReference type="GO" id="GO:0005789">
    <property type="term" value="C:endoplasmic reticulum membrane"/>
    <property type="evidence" value="ECO:0007669"/>
    <property type="project" value="TreeGrafter"/>
</dbReference>
<evidence type="ECO:0000256" key="5">
    <source>
        <dbReference type="ARBA" id="ARBA00022989"/>
    </source>
</evidence>
<comment type="caution">
    <text evidence="8">The sequence shown here is derived from an EMBL/GenBank/DDBJ whole genome shotgun (WGS) entry which is preliminary data.</text>
</comment>
<accession>A0AAW1QYR9</accession>
<organism evidence="8 9">
    <name type="scientific">Apatococcus lobatus</name>
    <dbReference type="NCBI Taxonomy" id="904363"/>
    <lineage>
        <taxon>Eukaryota</taxon>
        <taxon>Viridiplantae</taxon>
        <taxon>Chlorophyta</taxon>
        <taxon>core chlorophytes</taxon>
        <taxon>Trebouxiophyceae</taxon>
        <taxon>Chlorellales</taxon>
        <taxon>Chlorellaceae</taxon>
        <taxon>Apatococcus</taxon>
    </lineage>
</organism>
<name>A0AAW1QYR9_9CHLO</name>
<evidence type="ECO:0000256" key="6">
    <source>
        <dbReference type="ARBA" id="ARBA00023136"/>
    </source>
</evidence>
<keyword evidence="5 7" id="KW-1133">Transmembrane helix</keyword>
<feature type="transmembrane region" description="Helical" evidence="7">
    <location>
        <begin position="182"/>
        <end position="202"/>
    </location>
</feature>
<dbReference type="EMBL" id="JALJOS010000021">
    <property type="protein sequence ID" value="KAK9826277.1"/>
    <property type="molecule type" value="Genomic_DNA"/>
</dbReference>
<feature type="transmembrane region" description="Helical" evidence="7">
    <location>
        <begin position="116"/>
        <end position="139"/>
    </location>
</feature>
<dbReference type="Proteomes" id="UP001438707">
    <property type="component" value="Unassembled WGS sequence"/>
</dbReference>
<evidence type="ECO:0000313" key="9">
    <source>
        <dbReference type="Proteomes" id="UP001438707"/>
    </source>
</evidence>
<keyword evidence="4 7" id="KW-0812">Transmembrane</keyword>
<feature type="transmembrane region" description="Helical" evidence="7">
    <location>
        <begin position="270"/>
        <end position="288"/>
    </location>
</feature>
<evidence type="ECO:0000256" key="1">
    <source>
        <dbReference type="ARBA" id="ARBA00004141"/>
    </source>
</evidence>
<feature type="transmembrane region" description="Helical" evidence="7">
    <location>
        <begin position="214"/>
        <end position="234"/>
    </location>
</feature>